<dbReference type="CDD" id="cd18186">
    <property type="entry name" value="BTB_POZ_ZBTB_KLHL-like"/>
    <property type="match status" value="1"/>
</dbReference>
<sequence length="668" mass="72476">MANGNIGDVPASTFAEYVQRASPSSPELPTCPGSDAADGASGSASTSENEAVSSDAEPHAPPQRVSQFTAEAAAAYAGLRPPLAHRLYSHRLHVRAKAKLQRDRLLSGPLVDVYVGDAKRHWSLHRNLLCHHSELLESELQSGGKKQPDRLDLMEYDAAGFELLVKWMYQGRLDDVSDMADPTQKYEYAVSCHKLYLLCDRFDMPQLKNVAMDQYRKGLHEAQLVPDAEEINDIYRKSPAGSPFRRLMTQIAARQIMDPDSDRDVETYRECFVDNPEFAVGLVTAIKLGTGGMLFEDPTSGGGCEFHDHEAGPNCHIKGKGRAKQALHRDPISAKSAPSASPDPRPLHRPPPPITPTPRPPPPQNLPHPPRQARPQDGGSAGPLRRRLTSPASSTLEMSIEHATASPPSPKELRDKFRRTTPGKNRESPVAEEVSQPLLTAQDVLLQSFEGEARPLPGMPPDKTLGDTSCKVNGTAPVQEDPSPRRGLWEWARSGTGRLGLSRIPHPEWRGPMSSKAATTVVNGVLGGGRSVGETRDDFSIPSATSTEPENEARKEEAAAARLEGLGLANNMIDSMFSQTKRSSDDLVAEASTTTSPDLVRDEVNPPSTPSPPERKKPSDDSGSTTPSSMKKALNETPDTTPSPRQIPKYKIALAGSLLSPRRQTSVS</sequence>
<evidence type="ECO:0000313" key="3">
    <source>
        <dbReference type="EMBL" id="ORY16833.1"/>
    </source>
</evidence>
<feature type="compositionally biased region" description="Basic residues" evidence="1">
    <location>
        <begin position="317"/>
        <end position="326"/>
    </location>
</feature>
<dbReference type="OrthoDB" id="194443at2759"/>
<dbReference type="PANTHER" id="PTHR47843">
    <property type="entry name" value="BTB DOMAIN-CONTAINING PROTEIN-RELATED"/>
    <property type="match status" value="1"/>
</dbReference>
<feature type="domain" description="BTB" evidence="2">
    <location>
        <begin position="111"/>
        <end position="177"/>
    </location>
</feature>
<dbReference type="PANTHER" id="PTHR47843:SF2">
    <property type="entry name" value="BTB DOMAIN-CONTAINING PROTEIN"/>
    <property type="match status" value="1"/>
</dbReference>
<evidence type="ECO:0000256" key="1">
    <source>
        <dbReference type="SAM" id="MobiDB-lite"/>
    </source>
</evidence>
<feature type="region of interest" description="Disordered" evidence="1">
    <location>
        <begin position="525"/>
        <end position="560"/>
    </location>
</feature>
<gene>
    <name evidence="3" type="ORF">BCR34DRAFT_475953</name>
</gene>
<comment type="caution">
    <text evidence="3">The sequence shown here is derived from an EMBL/GenBank/DDBJ whole genome shotgun (WGS) entry which is preliminary data.</text>
</comment>
<dbReference type="InterPro" id="IPR011333">
    <property type="entry name" value="SKP1/BTB/POZ_sf"/>
</dbReference>
<dbReference type="EMBL" id="MCFA01000016">
    <property type="protein sequence ID" value="ORY16833.1"/>
    <property type="molecule type" value="Genomic_DNA"/>
</dbReference>
<evidence type="ECO:0000259" key="2">
    <source>
        <dbReference type="PROSITE" id="PS50097"/>
    </source>
</evidence>
<feature type="compositionally biased region" description="Pro residues" evidence="1">
    <location>
        <begin position="341"/>
        <end position="372"/>
    </location>
</feature>
<dbReference type="Pfam" id="PF00651">
    <property type="entry name" value="BTB"/>
    <property type="match status" value="1"/>
</dbReference>
<feature type="region of interest" description="Disordered" evidence="1">
    <location>
        <begin position="315"/>
        <end position="437"/>
    </location>
</feature>
<dbReference type="SUPFAM" id="SSF54695">
    <property type="entry name" value="POZ domain"/>
    <property type="match status" value="1"/>
</dbReference>
<feature type="region of interest" description="Disordered" evidence="1">
    <location>
        <begin position="17"/>
        <end position="64"/>
    </location>
</feature>
<dbReference type="InterPro" id="IPR000210">
    <property type="entry name" value="BTB/POZ_dom"/>
</dbReference>
<dbReference type="Proteomes" id="UP000193144">
    <property type="component" value="Unassembled WGS sequence"/>
</dbReference>
<dbReference type="STRING" id="1231657.A0A1Y2A2S3"/>
<feature type="region of interest" description="Disordered" evidence="1">
    <location>
        <begin position="452"/>
        <end position="489"/>
    </location>
</feature>
<evidence type="ECO:0000313" key="4">
    <source>
        <dbReference type="Proteomes" id="UP000193144"/>
    </source>
</evidence>
<proteinExistence type="predicted"/>
<name>A0A1Y2A2S3_9PLEO</name>
<feature type="compositionally biased region" description="Low complexity" evidence="1">
    <location>
        <begin position="33"/>
        <end position="45"/>
    </location>
</feature>
<dbReference type="PROSITE" id="PS50097">
    <property type="entry name" value="BTB"/>
    <property type="match status" value="1"/>
</dbReference>
<protein>
    <recommendedName>
        <fullName evidence="2">BTB domain-containing protein</fullName>
    </recommendedName>
</protein>
<organism evidence="3 4">
    <name type="scientific">Clohesyomyces aquaticus</name>
    <dbReference type="NCBI Taxonomy" id="1231657"/>
    <lineage>
        <taxon>Eukaryota</taxon>
        <taxon>Fungi</taxon>
        <taxon>Dikarya</taxon>
        <taxon>Ascomycota</taxon>
        <taxon>Pezizomycotina</taxon>
        <taxon>Dothideomycetes</taxon>
        <taxon>Pleosporomycetidae</taxon>
        <taxon>Pleosporales</taxon>
        <taxon>Lindgomycetaceae</taxon>
        <taxon>Clohesyomyces</taxon>
    </lineage>
</organism>
<reference evidence="3 4" key="1">
    <citation type="submission" date="2016-07" db="EMBL/GenBank/DDBJ databases">
        <title>Pervasive Adenine N6-methylation of Active Genes in Fungi.</title>
        <authorList>
            <consortium name="DOE Joint Genome Institute"/>
            <person name="Mondo S.J."/>
            <person name="Dannebaum R.O."/>
            <person name="Kuo R.C."/>
            <person name="Labutti K."/>
            <person name="Haridas S."/>
            <person name="Kuo A."/>
            <person name="Salamov A."/>
            <person name="Ahrendt S.R."/>
            <person name="Lipzen A."/>
            <person name="Sullivan W."/>
            <person name="Andreopoulos W.B."/>
            <person name="Clum A."/>
            <person name="Lindquist E."/>
            <person name="Daum C."/>
            <person name="Ramamoorthy G.K."/>
            <person name="Gryganskyi A."/>
            <person name="Culley D."/>
            <person name="Magnuson J.K."/>
            <person name="James T.Y."/>
            <person name="O'Malley M.A."/>
            <person name="Stajich J.E."/>
            <person name="Spatafora J.W."/>
            <person name="Visel A."/>
            <person name="Grigoriev I.V."/>
        </authorList>
    </citation>
    <scope>NUCLEOTIDE SEQUENCE [LARGE SCALE GENOMIC DNA]</scope>
    <source>
        <strain evidence="3 4">CBS 115471</strain>
    </source>
</reference>
<accession>A0A1Y2A2S3</accession>
<dbReference type="AlphaFoldDB" id="A0A1Y2A2S3"/>
<feature type="region of interest" description="Disordered" evidence="1">
    <location>
        <begin position="580"/>
        <end position="668"/>
    </location>
</feature>
<keyword evidence="4" id="KW-1185">Reference proteome</keyword>
<dbReference type="Gene3D" id="3.30.710.10">
    <property type="entry name" value="Potassium Channel Kv1.1, Chain A"/>
    <property type="match status" value="1"/>
</dbReference>